<dbReference type="GO" id="GO:0051782">
    <property type="term" value="P:negative regulation of cell division"/>
    <property type="evidence" value="ECO:0007669"/>
    <property type="project" value="TreeGrafter"/>
</dbReference>
<dbReference type="Pfam" id="PF13614">
    <property type="entry name" value="AAA_31"/>
    <property type="match status" value="1"/>
</dbReference>
<protein>
    <recommendedName>
        <fullName evidence="1">Stage 0 sporulation protein A homolog</fullName>
    </recommendedName>
</protein>
<dbReference type="eggNOG" id="COG4963">
    <property type="taxonomic scope" value="Bacteria"/>
</dbReference>
<dbReference type="OrthoDB" id="9794577at2"/>
<dbReference type="HOGENOM" id="CLU_033160_3_1_9"/>
<evidence type="ECO:0000259" key="4">
    <source>
        <dbReference type="PROSITE" id="PS50110"/>
    </source>
</evidence>
<dbReference type="GO" id="GO:0005524">
    <property type="term" value="F:ATP binding"/>
    <property type="evidence" value="ECO:0007669"/>
    <property type="project" value="TreeGrafter"/>
</dbReference>
<evidence type="ECO:0000256" key="2">
    <source>
        <dbReference type="ARBA" id="ARBA00024867"/>
    </source>
</evidence>
<evidence type="ECO:0000256" key="1">
    <source>
        <dbReference type="ARBA" id="ARBA00018672"/>
    </source>
</evidence>
<dbReference type="GO" id="GO:0009898">
    <property type="term" value="C:cytoplasmic side of plasma membrane"/>
    <property type="evidence" value="ECO:0007669"/>
    <property type="project" value="TreeGrafter"/>
</dbReference>
<dbReference type="AlphaFoldDB" id="W0ECD8"/>
<comment type="function">
    <text evidence="2">May play the central regulatory role in sporulation. It may be an element of the effector pathway responsible for the activation of sporulation genes in response to nutritional stress. Spo0A may act in concert with spo0H (a sigma factor) to control the expression of some genes that are critical to the sporulation process.</text>
</comment>
<dbReference type="PROSITE" id="PS50110">
    <property type="entry name" value="RESPONSE_REGULATORY"/>
    <property type="match status" value="1"/>
</dbReference>
<evidence type="ECO:0000256" key="3">
    <source>
        <dbReference type="PROSITE-ProRule" id="PRU00169"/>
    </source>
</evidence>
<keyword evidence="5" id="KW-0808">Transferase</keyword>
<dbReference type="Gene3D" id="3.40.50.300">
    <property type="entry name" value="P-loop containing nucleotide triphosphate hydrolases"/>
    <property type="match status" value="1"/>
</dbReference>
<dbReference type="InterPro" id="IPR011006">
    <property type="entry name" value="CheY-like_superfamily"/>
</dbReference>
<dbReference type="STRING" id="871968.DESME_07195"/>
<feature type="modified residue" description="4-aspartylphosphate" evidence="3">
    <location>
        <position position="56"/>
    </location>
</feature>
<keyword evidence="3" id="KW-0597">Phosphoprotein</keyword>
<proteinExistence type="predicted"/>
<dbReference type="Proteomes" id="UP000010847">
    <property type="component" value="Chromosome"/>
</dbReference>
<dbReference type="SUPFAM" id="SSF52540">
    <property type="entry name" value="P-loop containing nucleoside triphosphate hydrolases"/>
    <property type="match status" value="1"/>
</dbReference>
<evidence type="ECO:0000313" key="5">
    <source>
        <dbReference type="EMBL" id="AHF06874.1"/>
    </source>
</evidence>
<reference evidence="5 6" key="1">
    <citation type="submission" date="2013-12" db="EMBL/GenBank/DDBJ databases">
        <authorList>
            <consortium name="DOE Joint Genome Institute"/>
            <person name="Smidt H."/>
            <person name="Huntemann M."/>
            <person name="Han J."/>
            <person name="Chen A."/>
            <person name="Kyrpides N."/>
            <person name="Mavromatis K."/>
            <person name="Markowitz V."/>
            <person name="Palaniappan K."/>
            <person name="Ivanova N."/>
            <person name="Schaumberg A."/>
            <person name="Pati A."/>
            <person name="Liolios K."/>
            <person name="Nordberg H.P."/>
            <person name="Cantor M.N."/>
            <person name="Hua S.X."/>
            <person name="Woyke T."/>
        </authorList>
    </citation>
    <scope>NUCLEOTIDE SEQUENCE [LARGE SCALE GENOMIC DNA]</scope>
    <source>
        <strain evidence="6">DSM 15288</strain>
    </source>
</reference>
<organism evidence="5 6">
    <name type="scientific">Desulfitobacterium metallireducens DSM 15288</name>
    <dbReference type="NCBI Taxonomy" id="871968"/>
    <lineage>
        <taxon>Bacteria</taxon>
        <taxon>Bacillati</taxon>
        <taxon>Bacillota</taxon>
        <taxon>Clostridia</taxon>
        <taxon>Eubacteriales</taxon>
        <taxon>Desulfitobacteriaceae</taxon>
        <taxon>Desulfitobacterium</taxon>
    </lineage>
</organism>
<dbReference type="eggNOG" id="COG2197">
    <property type="taxonomic scope" value="Bacteria"/>
</dbReference>
<dbReference type="InterPro" id="IPR027417">
    <property type="entry name" value="P-loop_NTPase"/>
</dbReference>
<name>W0ECD8_9FIRM</name>
<keyword evidence="6" id="KW-1185">Reference proteome</keyword>
<dbReference type="InterPro" id="IPR025669">
    <property type="entry name" value="AAA_dom"/>
</dbReference>
<feature type="domain" description="Response regulatory" evidence="4">
    <location>
        <begin position="5"/>
        <end position="121"/>
    </location>
</feature>
<dbReference type="GO" id="GO:0016887">
    <property type="term" value="F:ATP hydrolysis activity"/>
    <property type="evidence" value="ECO:0007669"/>
    <property type="project" value="TreeGrafter"/>
</dbReference>
<dbReference type="KEGG" id="dmt:DESME_07195"/>
<dbReference type="CDD" id="cd17535">
    <property type="entry name" value="REC_NarL-like"/>
    <property type="match status" value="1"/>
</dbReference>
<dbReference type="PANTHER" id="PTHR43384">
    <property type="entry name" value="SEPTUM SITE-DETERMINING PROTEIN MIND HOMOLOG, CHLOROPLASTIC-RELATED"/>
    <property type="match status" value="1"/>
</dbReference>
<dbReference type="RefSeq" id="WP_006715443.1">
    <property type="nucleotide sequence ID" value="NZ_CP007032.1"/>
</dbReference>
<dbReference type="GO" id="GO:0016301">
    <property type="term" value="F:kinase activity"/>
    <property type="evidence" value="ECO:0007669"/>
    <property type="project" value="UniProtKB-KW"/>
</dbReference>
<dbReference type="SUPFAM" id="SSF52172">
    <property type="entry name" value="CheY-like"/>
    <property type="match status" value="1"/>
</dbReference>
<dbReference type="InterPro" id="IPR001789">
    <property type="entry name" value="Sig_transdc_resp-reg_receiver"/>
</dbReference>
<dbReference type="Gene3D" id="3.40.50.2300">
    <property type="match status" value="1"/>
</dbReference>
<keyword evidence="5" id="KW-0418">Kinase</keyword>
<dbReference type="GO" id="GO:0000160">
    <property type="term" value="P:phosphorelay signal transduction system"/>
    <property type="evidence" value="ECO:0007669"/>
    <property type="project" value="InterPro"/>
</dbReference>
<dbReference type="InterPro" id="IPR050625">
    <property type="entry name" value="ParA/MinD_ATPase"/>
</dbReference>
<dbReference type="EMBL" id="CP007032">
    <property type="protein sequence ID" value="AHF06874.1"/>
    <property type="molecule type" value="Genomic_DNA"/>
</dbReference>
<dbReference type="SMART" id="SM00448">
    <property type="entry name" value="REC"/>
    <property type="match status" value="1"/>
</dbReference>
<sequence length="413" mass="45717">MKRIGVLIVDDISDTRESVRRLLQFETDIEVIGEAGAGSEALRLAESLHPDIVLMDINMPDMDGIRATEFLSLRVPDCAVIIMSVQEEQDYLRRAMMAGAREYIVKPFTGSELSSTIARVYEIESRKREALGKQLEAPIVTPEKTRKGQIISFFSTKGGVGKTSLATNLAVELARSGKYRVLLIDLNLQFGDVCAFLNLAPKRSIADLAQSGSLQYSEIQSFLLTHSTGIQVLAAPTRPEYADFVSVEQVEQILQEVKSHFDFIICDTVSRFDEFSMLSLDLAETIFLIVGMDVPALKNAKLSLETLEGLHYMDKIRVVLNRSGKEMGLDLKNVEKALNIKVDFAIPSDGKSVLTALNQGIPFVNSHPQSKVTEGIRIIAQTLTRQSSQANDNATPIENNCKGFCRIRRAFGL</sequence>
<dbReference type="InterPro" id="IPR058245">
    <property type="entry name" value="NreC/VraR/RcsB-like_REC"/>
</dbReference>
<evidence type="ECO:0000313" key="6">
    <source>
        <dbReference type="Proteomes" id="UP000010847"/>
    </source>
</evidence>
<dbReference type="Pfam" id="PF00072">
    <property type="entry name" value="Response_reg"/>
    <property type="match status" value="1"/>
</dbReference>
<accession>W0ECD8</accession>
<gene>
    <name evidence="5" type="ORF">DESME_07195</name>
</gene>
<dbReference type="GO" id="GO:0005829">
    <property type="term" value="C:cytosol"/>
    <property type="evidence" value="ECO:0007669"/>
    <property type="project" value="TreeGrafter"/>
</dbReference>
<dbReference type="PANTHER" id="PTHR43384:SF13">
    <property type="entry name" value="SLR0110 PROTEIN"/>
    <property type="match status" value="1"/>
</dbReference>